<dbReference type="InterPro" id="IPR013611">
    <property type="entry name" value="Transp-assoc_OB_typ2"/>
</dbReference>
<dbReference type="PANTHER" id="PTHR43875:SF15">
    <property type="entry name" value="TREHALOSE IMPORT ATP-BINDING PROTEIN SUGC"/>
    <property type="match status" value="1"/>
</dbReference>
<dbReference type="InterPro" id="IPR027417">
    <property type="entry name" value="P-loop_NTPase"/>
</dbReference>
<keyword evidence="6" id="KW-0472">Membrane</keyword>
<dbReference type="GO" id="GO:0005524">
    <property type="term" value="F:ATP binding"/>
    <property type="evidence" value="ECO:0007669"/>
    <property type="project" value="UniProtKB-KW"/>
</dbReference>
<evidence type="ECO:0000256" key="6">
    <source>
        <dbReference type="ARBA" id="ARBA00023136"/>
    </source>
</evidence>
<evidence type="ECO:0000256" key="5">
    <source>
        <dbReference type="ARBA" id="ARBA00022967"/>
    </source>
</evidence>
<dbReference type="InterPro" id="IPR008995">
    <property type="entry name" value="Mo/tungstate-bd_C_term_dom"/>
</dbReference>
<keyword evidence="1" id="KW-0813">Transport</keyword>
<organism evidence="8 9">
    <name type="scientific">Brevibacterium samyangense</name>
    <dbReference type="NCBI Taxonomy" id="366888"/>
    <lineage>
        <taxon>Bacteria</taxon>
        <taxon>Bacillati</taxon>
        <taxon>Actinomycetota</taxon>
        <taxon>Actinomycetes</taxon>
        <taxon>Micrococcales</taxon>
        <taxon>Brevibacteriaceae</taxon>
        <taxon>Brevibacterium</taxon>
    </lineage>
</organism>
<keyword evidence="3" id="KW-0547">Nucleotide-binding</keyword>
<dbReference type="PANTHER" id="PTHR43875">
    <property type="entry name" value="MALTODEXTRIN IMPORT ATP-BINDING PROTEIN MSMX"/>
    <property type="match status" value="1"/>
</dbReference>
<feature type="domain" description="ABC transporter" evidence="7">
    <location>
        <begin position="4"/>
        <end position="241"/>
    </location>
</feature>
<dbReference type="Proteomes" id="UP001500755">
    <property type="component" value="Unassembled WGS sequence"/>
</dbReference>
<evidence type="ECO:0000313" key="9">
    <source>
        <dbReference type="Proteomes" id="UP001500755"/>
    </source>
</evidence>
<dbReference type="PROSITE" id="PS00211">
    <property type="entry name" value="ABC_TRANSPORTER_1"/>
    <property type="match status" value="1"/>
</dbReference>
<dbReference type="InterPro" id="IPR003439">
    <property type="entry name" value="ABC_transporter-like_ATP-bd"/>
</dbReference>
<sequence length="393" mass="42368">MGTINITGLTRAFKGTVAVDAIDLDIADGDFCVLLGPSGCGKTTLLRMLAGLLEPTSGTIEIDGADVTDVPSKKRDIAMVFQSYALYPHLSVRKNLEFPLTQAHKNTGAPKMPKDEMAVRVEEVAKSLEIDHLLDRLPKALSGGQRQRVAVGRALVREPKAFLMDEPLSNLDAALRTQTRQELSALHQRLGATFVYVTHDQVEAMTMATKIVVINKGRIEQVGTPLDVYDRPSSTFVAKFIGSPAMNLIPAQVTATGGMVRVHGGSFSADLWKGDTQDIDVLLGARPEHLRRLRAGEPDPAIAFPVEVTNVEQLGHETIVYGHTAGADLCLRTHRVSDIAVGDTLRLGLDLDRIHIFDSASGRRLEWEGEGGPATSEAAVIAALESELTADQA</sequence>
<dbReference type="NCBIfam" id="NF008653">
    <property type="entry name" value="PRK11650.1"/>
    <property type="match status" value="1"/>
</dbReference>
<gene>
    <name evidence="8" type="primary">ugpC_3</name>
    <name evidence="8" type="ORF">GCM10009755_26950</name>
</gene>
<dbReference type="SUPFAM" id="SSF50331">
    <property type="entry name" value="MOP-like"/>
    <property type="match status" value="1"/>
</dbReference>
<dbReference type="Pfam" id="PF00005">
    <property type="entry name" value="ABC_tran"/>
    <property type="match status" value="1"/>
</dbReference>
<dbReference type="InterPro" id="IPR003593">
    <property type="entry name" value="AAA+_ATPase"/>
</dbReference>
<accession>A0ABP5F293</accession>
<keyword evidence="2" id="KW-1003">Cell membrane</keyword>
<evidence type="ECO:0000256" key="2">
    <source>
        <dbReference type="ARBA" id="ARBA00022475"/>
    </source>
</evidence>
<dbReference type="InterPro" id="IPR017871">
    <property type="entry name" value="ABC_transporter-like_CS"/>
</dbReference>
<dbReference type="CDD" id="cd03301">
    <property type="entry name" value="ABC_MalK_N"/>
    <property type="match status" value="1"/>
</dbReference>
<evidence type="ECO:0000256" key="4">
    <source>
        <dbReference type="ARBA" id="ARBA00022840"/>
    </source>
</evidence>
<dbReference type="Pfam" id="PF08402">
    <property type="entry name" value="TOBE_2"/>
    <property type="match status" value="1"/>
</dbReference>
<evidence type="ECO:0000256" key="1">
    <source>
        <dbReference type="ARBA" id="ARBA00022448"/>
    </source>
</evidence>
<dbReference type="InterPro" id="IPR015855">
    <property type="entry name" value="ABC_transpr_MalK-like"/>
</dbReference>
<dbReference type="Gene3D" id="2.40.50.100">
    <property type="match status" value="1"/>
</dbReference>
<dbReference type="InterPro" id="IPR047641">
    <property type="entry name" value="ABC_transpr_MalK/UgpC-like"/>
</dbReference>
<dbReference type="EMBL" id="BAAANO010000033">
    <property type="protein sequence ID" value="GAA2013917.1"/>
    <property type="molecule type" value="Genomic_DNA"/>
</dbReference>
<dbReference type="PROSITE" id="PS50893">
    <property type="entry name" value="ABC_TRANSPORTER_2"/>
    <property type="match status" value="1"/>
</dbReference>
<dbReference type="InterPro" id="IPR012340">
    <property type="entry name" value="NA-bd_OB-fold"/>
</dbReference>
<name>A0ABP5F293_9MICO</name>
<dbReference type="RefSeq" id="WP_344310528.1">
    <property type="nucleotide sequence ID" value="NZ_BAAANO010000033.1"/>
</dbReference>
<protein>
    <submittedName>
        <fullName evidence="8">Sn-glycerol-3-phosphate ABC transporter ATP-binding protein UgpC</fullName>
    </submittedName>
</protein>
<keyword evidence="5" id="KW-1278">Translocase</keyword>
<proteinExistence type="predicted"/>
<evidence type="ECO:0000313" key="8">
    <source>
        <dbReference type="EMBL" id="GAA2013917.1"/>
    </source>
</evidence>
<keyword evidence="9" id="KW-1185">Reference proteome</keyword>
<evidence type="ECO:0000259" key="7">
    <source>
        <dbReference type="PROSITE" id="PS50893"/>
    </source>
</evidence>
<dbReference type="Gene3D" id="3.40.50.300">
    <property type="entry name" value="P-loop containing nucleotide triphosphate hydrolases"/>
    <property type="match status" value="1"/>
</dbReference>
<dbReference type="Gene3D" id="2.40.50.140">
    <property type="entry name" value="Nucleic acid-binding proteins"/>
    <property type="match status" value="1"/>
</dbReference>
<comment type="caution">
    <text evidence="8">The sequence shown here is derived from an EMBL/GenBank/DDBJ whole genome shotgun (WGS) entry which is preliminary data.</text>
</comment>
<keyword evidence="4 8" id="KW-0067">ATP-binding</keyword>
<reference evidence="9" key="1">
    <citation type="journal article" date="2019" name="Int. J. Syst. Evol. Microbiol.">
        <title>The Global Catalogue of Microorganisms (GCM) 10K type strain sequencing project: providing services to taxonomists for standard genome sequencing and annotation.</title>
        <authorList>
            <consortium name="The Broad Institute Genomics Platform"/>
            <consortium name="The Broad Institute Genome Sequencing Center for Infectious Disease"/>
            <person name="Wu L."/>
            <person name="Ma J."/>
        </authorList>
    </citation>
    <scope>NUCLEOTIDE SEQUENCE [LARGE SCALE GENOMIC DNA]</scope>
    <source>
        <strain evidence="9">JCM 14546</strain>
    </source>
</reference>
<dbReference type="SMART" id="SM00382">
    <property type="entry name" value="AAA"/>
    <property type="match status" value="1"/>
</dbReference>
<dbReference type="SUPFAM" id="SSF52540">
    <property type="entry name" value="P-loop containing nucleoside triphosphate hydrolases"/>
    <property type="match status" value="1"/>
</dbReference>
<evidence type="ECO:0000256" key="3">
    <source>
        <dbReference type="ARBA" id="ARBA00022741"/>
    </source>
</evidence>